<evidence type="ECO:0000256" key="1">
    <source>
        <dbReference type="SAM" id="Phobius"/>
    </source>
</evidence>
<dbReference type="AlphaFoldDB" id="U4LR23"/>
<gene>
    <name evidence="2" type="ORF">PCON_02497</name>
</gene>
<keyword evidence="1" id="KW-0812">Transmembrane</keyword>
<keyword evidence="3" id="KW-1185">Reference proteome</keyword>
<sequence length="104" mass="11349">MIIIITNERMAQQTIFRDAAKRRNRKGFIRHGGFLFIAIELSFVGHVLEVPFVGACVHSAIRSGVGFIPQMSISRSPAPPVAIFAPNGVLATTGRRFATHCVTT</sequence>
<dbReference type="EMBL" id="HF936296">
    <property type="protein sequence ID" value="CCX34019.1"/>
    <property type="molecule type" value="Genomic_DNA"/>
</dbReference>
<evidence type="ECO:0000313" key="3">
    <source>
        <dbReference type="Proteomes" id="UP000018144"/>
    </source>
</evidence>
<proteinExistence type="predicted"/>
<feature type="transmembrane region" description="Helical" evidence="1">
    <location>
        <begin position="27"/>
        <end position="48"/>
    </location>
</feature>
<keyword evidence="1" id="KW-0472">Membrane</keyword>
<reference evidence="2 3" key="1">
    <citation type="journal article" date="2013" name="PLoS Genet.">
        <title>The genome and development-dependent transcriptomes of Pyronema confluens: a window into fungal evolution.</title>
        <authorList>
            <person name="Traeger S."/>
            <person name="Altegoer F."/>
            <person name="Freitag M."/>
            <person name="Gabaldon T."/>
            <person name="Kempken F."/>
            <person name="Kumar A."/>
            <person name="Marcet-Houben M."/>
            <person name="Poggeler S."/>
            <person name="Stajich J.E."/>
            <person name="Nowrousian M."/>
        </authorList>
    </citation>
    <scope>NUCLEOTIDE SEQUENCE [LARGE SCALE GENOMIC DNA]</scope>
    <source>
        <strain evidence="3">CBS 100304</strain>
        <tissue evidence="2">Vegetative mycelium</tissue>
    </source>
</reference>
<accession>U4LR23</accession>
<protein>
    <submittedName>
        <fullName evidence="2">Uncharacterized protein</fullName>
    </submittedName>
</protein>
<keyword evidence="1" id="KW-1133">Transmembrane helix</keyword>
<evidence type="ECO:0000313" key="2">
    <source>
        <dbReference type="EMBL" id="CCX34019.1"/>
    </source>
</evidence>
<organism evidence="2 3">
    <name type="scientific">Pyronema omphalodes (strain CBS 100304)</name>
    <name type="common">Pyronema confluens</name>
    <dbReference type="NCBI Taxonomy" id="1076935"/>
    <lineage>
        <taxon>Eukaryota</taxon>
        <taxon>Fungi</taxon>
        <taxon>Dikarya</taxon>
        <taxon>Ascomycota</taxon>
        <taxon>Pezizomycotina</taxon>
        <taxon>Pezizomycetes</taxon>
        <taxon>Pezizales</taxon>
        <taxon>Pyronemataceae</taxon>
        <taxon>Pyronema</taxon>
    </lineage>
</organism>
<name>U4LR23_PYROM</name>
<dbReference type="Proteomes" id="UP000018144">
    <property type="component" value="Unassembled WGS sequence"/>
</dbReference>